<reference evidence="1 2" key="1">
    <citation type="submission" date="2023-09" db="EMBL/GenBank/DDBJ databases">
        <authorList>
            <person name="Wang M."/>
        </authorList>
    </citation>
    <scope>NUCLEOTIDE SEQUENCE [LARGE SCALE GENOMIC DNA]</scope>
    <source>
        <strain evidence="1">GT-2023</strain>
        <tissue evidence="1">Liver</tissue>
    </source>
</reference>
<keyword evidence="2" id="KW-1185">Reference proteome</keyword>
<dbReference type="Proteomes" id="UP001558613">
    <property type="component" value="Unassembled WGS sequence"/>
</dbReference>
<evidence type="ECO:0000313" key="2">
    <source>
        <dbReference type="Proteomes" id="UP001558613"/>
    </source>
</evidence>
<dbReference type="PANTHER" id="PTHR33104">
    <property type="entry name" value="SI:DKEY-29D5.2"/>
    <property type="match status" value="1"/>
</dbReference>
<dbReference type="EMBL" id="JAYMGO010000018">
    <property type="protein sequence ID" value="KAL1256647.1"/>
    <property type="molecule type" value="Genomic_DNA"/>
</dbReference>
<organism evidence="1 2">
    <name type="scientific">Cirrhinus molitorella</name>
    <name type="common">mud carp</name>
    <dbReference type="NCBI Taxonomy" id="172907"/>
    <lineage>
        <taxon>Eukaryota</taxon>
        <taxon>Metazoa</taxon>
        <taxon>Chordata</taxon>
        <taxon>Craniata</taxon>
        <taxon>Vertebrata</taxon>
        <taxon>Euteleostomi</taxon>
        <taxon>Actinopterygii</taxon>
        <taxon>Neopterygii</taxon>
        <taxon>Teleostei</taxon>
        <taxon>Ostariophysi</taxon>
        <taxon>Cypriniformes</taxon>
        <taxon>Cyprinidae</taxon>
        <taxon>Labeoninae</taxon>
        <taxon>Labeonini</taxon>
        <taxon>Cirrhinus</taxon>
    </lineage>
</organism>
<sequence>MAVLQAYQADLLKDLDAREGKESDEVAELRRATDLSLRATKETARAIGHSMAVLVATERHLWLNLSNMDDKDSLKEAVIRCKDCLLKACYCGKCDISKHQHLVFQNRETLIDGFYKPLPPSTTEQDLSDTNVIYGQVALICINGHNDMFLPVINFRTYLASWTPEVGDLLCSGYWPGTVEFQTIYQLDLFTSFEDLKITAPGLLRQAFVKMVHGKGICGTSTWAEARETSKKGLEILALSSKCGLSIPRNENLDSDEAISLSHACKGALYKIGVAKTKWAGTTISEEVEQVNSFLSCVALTTKYMSKAARVDMITLHARGWNVRKKTKNKSICLHGT</sequence>
<dbReference type="PANTHER" id="PTHR33104:SF2">
    <property type="entry name" value="CXC3 LIKE CYSTEINE CLUSTER DOMAIN-CONTAINING PROTEIN"/>
    <property type="match status" value="1"/>
</dbReference>
<name>A0ABR3LYE1_9TELE</name>
<proteinExistence type="predicted"/>
<gene>
    <name evidence="1" type="ORF">QQF64_012192</name>
</gene>
<protein>
    <submittedName>
        <fullName evidence="1">Uncharacterized protein</fullName>
    </submittedName>
</protein>
<dbReference type="Gene3D" id="1.10.287.3160">
    <property type="match status" value="1"/>
</dbReference>
<comment type="caution">
    <text evidence="1">The sequence shown here is derived from an EMBL/GenBank/DDBJ whole genome shotgun (WGS) entry which is preliminary data.</text>
</comment>
<accession>A0ABR3LYE1</accession>
<evidence type="ECO:0000313" key="1">
    <source>
        <dbReference type="EMBL" id="KAL1256647.1"/>
    </source>
</evidence>